<sequence length="488" mass="54353">MATQLSINQTSRIQTFFSELENQKSLLTNITDLHKTLTTQLKKIDETLNAKSEALDFKIKAFSENTKNALENLRTRETEIPDRQSSLEKLVMEQKAAAIAEIERTEELGDLSHKSVAEALKVYSRRMHAGELIRFLVAKRNHQMTLKAELPAAATESIDPMRLVLDAVEEFVQMKLENAPGIGDTRWACSLLIQSVVPIKEVVGAGSSLRKRAAEVLEKWKGALDGREGTGGVAGTEADMFLQMVRGFGLKEKFDDEFLRKLVVEFANREDMPKTAVALGFGEKLVDIINELIKNGKEVEAVYFASESGLTEQFPPVSLLKSSLQNANSISKKESANDFEVDAIRSIVKCVEDHKLESHFNIEDLKKRIESLERGKAEKEIAATSTSKSSNKRPNSNICPFFRPRKAGRFSNESSSSFHYRNPCNTQLPHVPSTRYSEVYCYSKTPGYIGSQAQSPVALSQQQYAYMSGGTGAYGEQGGSHTYQPTNY</sequence>
<keyword evidence="2" id="KW-1185">Reference proteome</keyword>
<dbReference type="EMBL" id="CM044704">
    <property type="protein sequence ID" value="KAI5669361.1"/>
    <property type="molecule type" value="Genomic_DNA"/>
</dbReference>
<protein>
    <submittedName>
        <fullName evidence="1">Uncharacterized protein</fullName>
    </submittedName>
</protein>
<name>A0ACC0B9N1_CATRO</name>
<comment type="caution">
    <text evidence="1">The sequence shown here is derived from an EMBL/GenBank/DDBJ whole genome shotgun (WGS) entry which is preliminary data.</text>
</comment>
<gene>
    <name evidence="1" type="ORF">M9H77_19214</name>
</gene>
<reference evidence="2" key="1">
    <citation type="journal article" date="2023" name="Nat. Plants">
        <title>Single-cell RNA sequencing provides a high-resolution roadmap for understanding the multicellular compartmentation of specialized metabolism.</title>
        <authorList>
            <person name="Sun S."/>
            <person name="Shen X."/>
            <person name="Li Y."/>
            <person name="Li Y."/>
            <person name="Wang S."/>
            <person name="Li R."/>
            <person name="Zhang H."/>
            <person name="Shen G."/>
            <person name="Guo B."/>
            <person name="Wei J."/>
            <person name="Xu J."/>
            <person name="St-Pierre B."/>
            <person name="Chen S."/>
            <person name="Sun C."/>
        </authorList>
    </citation>
    <scope>NUCLEOTIDE SEQUENCE [LARGE SCALE GENOMIC DNA]</scope>
</reference>
<organism evidence="1 2">
    <name type="scientific">Catharanthus roseus</name>
    <name type="common">Madagascar periwinkle</name>
    <name type="synonym">Vinca rosea</name>
    <dbReference type="NCBI Taxonomy" id="4058"/>
    <lineage>
        <taxon>Eukaryota</taxon>
        <taxon>Viridiplantae</taxon>
        <taxon>Streptophyta</taxon>
        <taxon>Embryophyta</taxon>
        <taxon>Tracheophyta</taxon>
        <taxon>Spermatophyta</taxon>
        <taxon>Magnoliopsida</taxon>
        <taxon>eudicotyledons</taxon>
        <taxon>Gunneridae</taxon>
        <taxon>Pentapetalae</taxon>
        <taxon>asterids</taxon>
        <taxon>lamiids</taxon>
        <taxon>Gentianales</taxon>
        <taxon>Apocynaceae</taxon>
        <taxon>Rauvolfioideae</taxon>
        <taxon>Vinceae</taxon>
        <taxon>Catharanthinae</taxon>
        <taxon>Catharanthus</taxon>
    </lineage>
</organism>
<evidence type="ECO:0000313" key="1">
    <source>
        <dbReference type="EMBL" id="KAI5669361.1"/>
    </source>
</evidence>
<dbReference type="Proteomes" id="UP001060085">
    <property type="component" value="Linkage Group LG04"/>
</dbReference>
<proteinExistence type="predicted"/>
<accession>A0ACC0B9N1</accession>
<evidence type="ECO:0000313" key="2">
    <source>
        <dbReference type="Proteomes" id="UP001060085"/>
    </source>
</evidence>